<gene>
    <name evidence="2" type="ORF">D3H35_21770</name>
</gene>
<accession>A0A398CNA4</accession>
<dbReference type="InterPro" id="IPR036695">
    <property type="entry name" value="Arg-tRNA-synth_N_sf"/>
</dbReference>
<dbReference type="SUPFAM" id="SSF55190">
    <property type="entry name" value="Arginyl-tRNA synthetase (ArgRS), N-terminal 'additional' domain"/>
    <property type="match status" value="1"/>
</dbReference>
<sequence length="58" mass="6649">MIAHLDKSRRVIQSAEIAGPGFINFRLDKSYLYPLSRRFCSKGALWLGCGWRRPVRPG</sequence>
<dbReference type="GO" id="GO:0005737">
    <property type="term" value="C:cytoplasm"/>
    <property type="evidence" value="ECO:0007669"/>
    <property type="project" value="InterPro"/>
</dbReference>
<feature type="domain" description="Arginyl tRNA synthetase N-terminal" evidence="1">
    <location>
        <begin position="3"/>
        <end position="27"/>
    </location>
</feature>
<dbReference type="GO" id="GO:0005524">
    <property type="term" value="F:ATP binding"/>
    <property type="evidence" value="ECO:0007669"/>
    <property type="project" value="InterPro"/>
</dbReference>
<dbReference type="Proteomes" id="UP000266340">
    <property type="component" value="Unassembled WGS sequence"/>
</dbReference>
<evidence type="ECO:0000313" key="3">
    <source>
        <dbReference type="Proteomes" id="UP000266340"/>
    </source>
</evidence>
<reference evidence="2 3" key="1">
    <citation type="submission" date="2018-09" db="EMBL/GenBank/DDBJ databases">
        <title>Cohnella cavernae sp. nov., isolated from a karst cave.</title>
        <authorList>
            <person name="Zhu H."/>
        </authorList>
    </citation>
    <scope>NUCLEOTIDE SEQUENCE [LARGE SCALE GENOMIC DNA]</scope>
    <source>
        <strain evidence="2 3">K2E09-144</strain>
    </source>
</reference>
<evidence type="ECO:0000259" key="1">
    <source>
        <dbReference type="Pfam" id="PF03485"/>
    </source>
</evidence>
<keyword evidence="3" id="KW-1185">Reference proteome</keyword>
<dbReference type="AlphaFoldDB" id="A0A398CNA4"/>
<dbReference type="GO" id="GO:0004814">
    <property type="term" value="F:arginine-tRNA ligase activity"/>
    <property type="evidence" value="ECO:0007669"/>
    <property type="project" value="InterPro"/>
</dbReference>
<organism evidence="2 3">
    <name type="scientific">Cohnella faecalis</name>
    <dbReference type="NCBI Taxonomy" id="2315694"/>
    <lineage>
        <taxon>Bacteria</taxon>
        <taxon>Bacillati</taxon>
        <taxon>Bacillota</taxon>
        <taxon>Bacilli</taxon>
        <taxon>Bacillales</taxon>
        <taxon>Paenibacillaceae</taxon>
        <taxon>Cohnella</taxon>
    </lineage>
</organism>
<comment type="caution">
    <text evidence="2">The sequence shown here is derived from an EMBL/GenBank/DDBJ whole genome shotgun (WGS) entry which is preliminary data.</text>
</comment>
<evidence type="ECO:0000313" key="2">
    <source>
        <dbReference type="EMBL" id="RIE01061.1"/>
    </source>
</evidence>
<dbReference type="Pfam" id="PF03485">
    <property type="entry name" value="Arg_tRNA_synt_N"/>
    <property type="match status" value="1"/>
</dbReference>
<dbReference type="Gene3D" id="3.30.1360.70">
    <property type="entry name" value="Arginyl tRNA synthetase N-terminal domain"/>
    <property type="match status" value="1"/>
</dbReference>
<protein>
    <recommendedName>
        <fullName evidence="1">Arginyl tRNA synthetase N-terminal domain-containing protein</fullName>
    </recommendedName>
</protein>
<dbReference type="EMBL" id="QXJM01000040">
    <property type="protein sequence ID" value="RIE01061.1"/>
    <property type="molecule type" value="Genomic_DNA"/>
</dbReference>
<dbReference type="InterPro" id="IPR005148">
    <property type="entry name" value="Arg-tRNA-synth_N"/>
</dbReference>
<name>A0A398CNA4_9BACL</name>
<dbReference type="GO" id="GO:0006420">
    <property type="term" value="P:arginyl-tRNA aminoacylation"/>
    <property type="evidence" value="ECO:0007669"/>
    <property type="project" value="InterPro"/>
</dbReference>
<proteinExistence type="predicted"/>